<dbReference type="NCBIfam" id="NF004850">
    <property type="entry name" value="PRK06201.1"/>
    <property type="match status" value="1"/>
</dbReference>
<dbReference type="PANTHER" id="PTHR33254">
    <property type="entry name" value="4-HYDROXY-4-METHYL-2-OXOGLUTARATE ALDOLASE 3-RELATED"/>
    <property type="match status" value="1"/>
</dbReference>
<dbReference type="SUPFAM" id="SSF89562">
    <property type="entry name" value="RraA-like"/>
    <property type="match status" value="1"/>
</dbReference>
<feature type="binding site" evidence="13">
    <location>
        <position position="120"/>
    </location>
    <ligand>
        <name>substrate</name>
    </ligand>
</feature>
<keyword evidence="13" id="KW-0460">Magnesium</keyword>
<evidence type="ECO:0000256" key="13">
    <source>
        <dbReference type="PIRSR" id="PIRSR605493-1"/>
    </source>
</evidence>
<evidence type="ECO:0000256" key="7">
    <source>
        <dbReference type="ARBA" id="ARBA00016549"/>
    </source>
</evidence>
<dbReference type="EMBL" id="VNJI01000090">
    <property type="protein sequence ID" value="TVX98590.1"/>
    <property type="molecule type" value="Genomic_DNA"/>
</dbReference>
<dbReference type="EC" id="4.1.3.17" evidence="5"/>
<feature type="binding site" evidence="13">
    <location>
        <begin position="98"/>
        <end position="101"/>
    </location>
    <ligand>
        <name>substrate</name>
    </ligand>
</feature>
<evidence type="ECO:0000256" key="6">
    <source>
        <dbReference type="ARBA" id="ARBA00012947"/>
    </source>
</evidence>
<accession>A0A559JFE4</accession>
<evidence type="ECO:0000256" key="4">
    <source>
        <dbReference type="ARBA" id="ARBA00011233"/>
    </source>
</evidence>
<comment type="caution">
    <text evidence="14">The sequence shown here is derived from an EMBL/GenBank/DDBJ whole genome shotgun (WGS) entry which is preliminary data.</text>
</comment>
<sequence length="231" mass="25009">MTNWGFRVFPLNQRPPKHVVNQFESIVTPHISDNMNRMDAFSALLRPYHREGKLVGTALTVRSRPGDNLMAHKAIEMAEPGDVIVVDAGGDLTNAIIGEIMVRIAIKKGIAGFVIDGAIRDTEAIKAGAFPVYARGVTHRGPYKDGPGEINVPVSIGGMVVNPGDIIVGDDDGLIAVPAGDAERILALAKLQQAKETAIFQTIEDGTIDRKWIDETLKSKGCEFVERTDNL</sequence>
<evidence type="ECO:0000256" key="1">
    <source>
        <dbReference type="ARBA" id="ARBA00001342"/>
    </source>
</evidence>
<evidence type="ECO:0000313" key="15">
    <source>
        <dbReference type="Proteomes" id="UP000317036"/>
    </source>
</evidence>
<comment type="cofactor">
    <cofactor evidence="2">
        <name>a divalent metal cation</name>
        <dbReference type="ChEBI" id="CHEBI:60240"/>
    </cofactor>
</comment>
<dbReference type="PANTHER" id="PTHR33254:SF4">
    <property type="entry name" value="4-HYDROXY-4-METHYL-2-OXOGLUTARATE ALDOLASE 3-RELATED"/>
    <property type="match status" value="1"/>
</dbReference>
<name>A0A559JFE4_9BACL</name>
<dbReference type="Proteomes" id="UP000317036">
    <property type="component" value="Unassembled WGS sequence"/>
</dbReference>
<dbReference type="InterPro" id="IPR036704">
    <property type="entry name" value="RraA/RraA-like_sf"/>
</dbReference>
<evidence type="ECO:0000256" key="8">
    <source>
        <dbReference type="ARBA" id="ARBA00025046"/>
    </source>
</evidence>
<evidence type="ECO:0000256" key="10">
    <source>
        <dbReference type="ARBA" id="ARBA00030169"/>
    </source>
</evidence>
<comment type="cofactor">
    <cofactor evidence="13">
        <name>Mg(2+)</name>
        <dbReference type="ChEBI" id="CHEBI:18420"/>
    </cofactor>
</comment>
<evidence type="ECO:0000313" key="14">
    <source>
        <dbReference type="EMBL" id="TVX98590.1"/>
    </source>
</evidence>
<evidence type="ECO:0000256" key="3">
    <source>
        <dbReference type="ARBA" id="ARBA00008621"/>
    </source>
</evidence>
<dbReference type="RefSeq" id="WP_144855108.1">
    <property type="nucleotide sequence ID" value="NZ_VNJI01000090.1"/>
</dbReference>
<dbReference type="Gene3D" id="3.50.30.40">
    <property type="entry name" value="Ribonuclease E inhibitor RraA/RraA-like"/>
    <property type="match status" value="1"/>
</dbReference>
<dbReference type="GO" id="GO:0046872">
    <property type="term" value="F:metal ion binding"/>
    <property type="evidence" value="ECO:0007669"/>
    <property type="project" value="UniProtKB-KW"/>
</dbReference>
<keyword evidence="15" id="KW-1185">Reference proteome</keyword>
<dbReference type="EC" id="4.1.1.112" evidence="6"/>
<dbReference type="InterPro" id="IPR005493">
    <property type="entry name" value="RraA/RraA-like"/>
</dbReference>
<dbReference type="GO" id="GO:0047443">
    <property type="term" value="F:4-hydroxy-4-methyl-2-oxoglutarate aldolase activity"/>
    <property type="evidence" value="ECO:0007669"/>
    <property type="project" value="UniProtKB-EC"/>
</dbReference>
<comment type="function">
    <text evidence="8">Catalyzes the aldol cleavage of 4-hydroxy-4-methyl-2-oxoglutarate (HMG) into 2 molecules of pyruvate. Also contains a secondary oxaloacetate (OAA) decarboxylase activity due to the common pyruvate enolate transition state formed following C-C bond cleavage in the retro-aldol and decarboxylation reactions.</text>
</comment>
<organism evidence="14 15">
    <name type="scientific">Paenibacillus cremeus</name>
    <dbReference type="NCBI Taxonomy" id="2163881"/>
    <lineage>
        <taxon>Bacteria</taxon>
        <taxon>Bacillati</taxon>
        <taxon>Bacillota</taxon>
        <taxon>Bacilli</taxon>
        <taxon>Bacillales</taxon>
        <taxon>Paenibacillaceae</taxon>
        <taxon>Paenibacillus</taxon>
    </lineage>
</organism>
<comment type="catalytic activity">
    <reaction evidence="12">
        <text>oxaloacetate + H(+) = pyruvate + CO2</text>
        <dbReference type="Rhea" id="RHEA:15641"/>
        <dbReference type="ChEBI" id="CHEBI:15361"/>
        <dbReference type="ChEBI" id="CHEBI:15378"/>
        <dbReference type="ChEBI" id="CHEBI:16452"/>
        <dbReference type="ChEBI" id="CHEBI:16526"/>
        <dbReference type="EC" id="4.1.1.112"/>
    </reaction>
</comment>
<comment type="catalytic activity">
    <reaction evidence="1">
        <text>4-hydroxy-4-methyl-2-oxoglutarate = 2 pyruvate</text>
        <dbReference type="Rhea" id="RHEA:22748"/>
        <dbReference type="ChEBI" id="CHEBI:15361"/>
        <dbReference type="ChEBI" id="CHEBI:58276"/>
        <dbReference type="EC" id="4.1.3.17"/>
    </reaction>
</comment>
<dbReference type="AlphaFoldDB" id="A0A559JFE4"/>
<dbReference type="OrthoDB" id="9784786at2"/>
<protein>
    <recommendedName>
        <fullName evidence="7">Putative 4-hydroxy-4-methyl-2-oxoglutarate aldolase</fullName>
        <ecNumber evidence="6">4.1.1.112</ecNumber>
        <ecNumber evidence="5">4.1.3.17</ecNumber>
    </recommendedName>
    <alternativeName>
        <fullName evidence="11">Oxaloacetate decarboxylase</fullName>
    </alternativeName>
    <alternativeName>
        <fullName evidence="9">Regulator of ribonuclease activity homolog</fullName>
    </alternativeName>
    <alternativeName>
        <fullName evidence="10">RraA-like protein</fullName>
    </alternativeName>
</protein>
<dbReference type="GO" id="GO:0008948">
    <property type="term" value="F:oxaloacetate decarboxylase activity"/>
    <property type="evidence" value="ECO:0007669"/>
    <property type="project" value="UniProtKB-EC"/>
</dbReference>
<evidence type="ECO:0000256" key="9">
    <source>
        <dbReference type="ARBA" id="ARBA00029596"/>
    </source>
</evidence>
<keyword evidence="13" id="KW-0479">Metal-binding</keyword>
<evidence type="ECO:0000256" key="11">
    <source>
        <dbReference type="ARBA" id="ARBA00032305"/>
    </source>
</evidence>
<comment type="subunit">
    <text evidence="4">Homotrimer.</text>
</comment>
<proteinExistence type="inferred from homology"/>
<evidence type="ECO:0000256" key="5">
    <source>
        <dbReference type="ARBA" id="ARBA00012213"/>
    </source>
</evidence>
<gene>
    <name evidence="14" type="ORF">FPZ49_34410</name>
</gene>
<feature type="binding site" evidence="13">
    <location>
        <position position="121"/>
    </location>
    <ligand>
        <name>Mg(2+)</name>
        <dbReference type="ChEBI" id="CHEBI:18420"/>
    </ligand>
</feature>
<dbReference type="CDD" id="cd16841">
    <property type="entry name" value="RraA_family"/>
    <property type="match status" value="1"/>
</dbReference>
<dbReference type="Pfam" id="PF03737">
    <property type="entry name" value="RraA-like"/>
    <property type="match status" value="1"/>
</dbReference>
<comment type="similarity">
    <text evidence="3">Belongs to the class II aldolase/RraA-like family.</text>
</comment>
<evidence type="ECO:0000256" key="2">
    <source>
        <dbReference type="ARBA" id="ARBA00001968"/>
    </source>
</evidence>
<evidence type="ECO:0000256" key="12">
    <source>
        <dbReference type="ARBA" id="ARBA00047973"/>
    </source>
</evidence>
<reference evidence="14 15" key="1">
    <citation type="submission" date="2019-07" db="EMBL/GenBank/DDBJ databases">
        <authorList>
            <person name="Kim J."/>
        </authorList>
    </citation>
    <scope>NUCLEOTIDE SEQUENCE [LARGE SCALE GENOMIC DNA]</scope>
    <source>
        <strain evidence="14 15">JC52</strain>
    </source>
</reference>